<evidence type="ECO:0000313" key="3">
    <source>
        <dbReference type="Proteomes" id="UP000784294"/>
    </source>
</evidence>
<feature type="domain" description="Post-SET" evidence="1">
    <location>
        <begin position="22"/>
        <end position="38"/>
    </location>
</feature>
<dbReference type="OrthoDB" id="422362at2759"/>
<comment type="caution">
    <text evidence="2">The sequence shown here is derived from an EMBL/GenBank/DDBJ whole genome shotgun (WGS) entry which is preliminary data.</text>
</comment>
<dbReference type="EMBL" id="CAAALY010126343">
    <property type="protein sequence ID" value="VEL31774.1"/>
    <property type="molecule type" value="Genomic_DNA"/>
</dbReference>
<evidence type="ECO:0000313" key="2">
    <source>
        <dbReference type="EMBL" id="VEL31774.1"/>
    </source>
</evidence>
<sequence length="174" mass="17893">MGDELTLDYTASSLISVGLVGSNSLCLCGADSCIGTLRLPPAFVPSSRLLFSSDTNIPSSLSNPLVESPVATAESPRMSGSGEPEARLTNEVAIGDRPAPLDQLMLDQLVAAAAVLILGQGSGWPAGAGSLMSGRRGRQHSMFSQLTASRRREVASIGTVADAEATGGSFEDNQ</sequence>
<reference evidence="2" key="1">
    <citation type="submission" date="2018-11" db="EMBL/GenBank/DDBJ databases">
        <authorList>
            <consortium name="Pathogen Informatics"/>
        </authorList>
    </citation>
    <scope>NUCLEOTIDE SEQUENCE</scope>
</reference>
<name>A0A3S5C2X4_9PLAT</name>
<evidence type="ECO:0000259" key="1">
    <source>
        <dbReference type="PROSITE" id="PS50868"/>
    </source>
</evidence>
<proteinExistence type="predicted"/>
<gene>
    <name evidence="2" type="ORF">PXEA_LOCUS25214</name>
</gene>
<dbReference type="Proteomes" id="UP000784294">
    <property type="component" value="Unassembled WGS sequence"/>
</dbReference>
<organism evidence="2 3">
    <name type="scientific">Protopolystoma xenopodis</name>
    <dbReference type="NCBI Taxonomy" id="117903"/>
    <lineage>
        <taxon>Eukaryota</taxon>
        <taxon>Metazoa</taxon>
        <taxon>Spiralia</taxon>
        <taxon>Lophotrochozoa</taxon>
        <taxon>Platyhelminthes</taxon>
        <taxon>Monogenea</taxon>
        <taxon>Polyopisthocotylea</taxon>
        <taxon>Polystomatidea</taxon>
        <taxon>Polystomatidae</taxon>
        <taxon>Protopolystoma</taxon>
    </lineage>
</organism>
<dbReference type="InterPro" id="IPR003616">
    <property type="entry name" value="Post-SET_dom"/>
</dbReference>
<dbReference type="AlphaFoldDB" id="A0A3S5C2X4"/>
<protein>
    <recommendedName>
        <fullName evidence="1">Post-SET domain-containing protein</fullName>
    </recommendedName>
</protein>
<dbReference type="PROSITE" id="PS50868">
    <property type="entry name" value="POST_SET"/>
    <property type="match status" value="1"/>
</dbReference>
<accession>A0A3S5C2X4</accession>
<keyword evidence="3" id="KW-1185">Reference proteome</keyword>